<sequence>MKKRNAITGWSAAASLLLAASFTADAQTSKERKMPASAAQTQKTPPSFNSLTPEGYKQVATRDVTVDGERATLTRFERQDGRNAGLGGEHYSLVVDGAGLLKGFAHMDVAYESDKLPSRERTQEIAMNFLKEFAPDLLPRMAISWIEPHGEPVRVARQDRPEVTTVTGMKVKMRNTEDGRWFWVIVGANERVMVFERDIVWINMPGHRQTEKWLHDNWLATRDSKKSAR</sequence>
<accession>A0A3A8P677</accession>
<keyword evidence="4" id="KW-1185">Reference proteome</keyword>
<evidence type="ECO:0000256" key="2">
    <source>
        <dbReference type="SAM" id="SignalP"/>
    </source>
</evidence>
<evidence type="ECO:0000256" key="1">
    <source>
        <dbReference type="SAM" id="MobiDB-lite"/>
    </source>
</evidence>
<evidence type="ECO:0000313" key="4">
    <source>
        <dbReference type="Proteomes" id="UP000272888"/>
    </source>
</evidence>
<dbReference type="Proteomes" id="UP000272888">
    <property type="component" value="Unassembled WGS sequence"/>
</dbReference>
<proteinExistence type="predicted"/>
<reference evidence="4" key="1">
    <citation type="submission" date="2018-09" db="EMBL/GenBank/DDBJ databases">
        <authorList>
            <person name="Livingstone P.G."/>
            <person name="Whitworth D.E."/>
        </authorList>
    </citation>
    <scope>NUCLEOTIDE SEQUENCE [LARGE SCALE GENOMIC DNA]</scope>
    <source>
        <strain evidence="4">CA051B</strain>
    </source>
</reference>
<feature type="signal peptide" evidence="2">
    <location>
        <begin position="1"/>
        <end position="26"/>
    </location>
</feature>
<protein>
    <submittedName>
        <fullName evidence="3">Uncharacterized protein</fullName>
    </submittedName>
</protein>
<name>A0A3A8P677_9BACT</name>
<keyword evidence="2" id="KW-0732">Signal</keyword>
<gene>
    <name evidence="3" type="ORF">D7V93_28705</name>
</gene>
<dbReference type="EMBL" id="RAWB01000375">
    <property type="protein sequence ID" value="RKH51833.1"/>
    <property type="molecule type" value="Genomic_DNA"/>
</dbReference>
<evidence type="ECO:0000313" key="3">
    <source>
        <dbReference type="EMBL" id="RKH51833.1"/>
    </source>
</evidence>
<dbReference type="AlphaFoldDB" id="A0A3A8P677"/>
<organism evidence="3 4">
    <name type="scientific">Corallococcus llansteffanensis</name>
    <dbReference type="NCBI Taxonomy" id="2316731"/>
    <lineage>
        <taxon>Bacteria</taxon>
        <taxon>Pseudomonadati</taxon>
        <taxon>Myxococcota</taxon>
        <taxon>Myxococcia</taxon>
        <taxon>Myxococcales</taxon>
        <taxon>Cystobacterineae</taxon>
        <taxon>Myxococcaceae</taxon>
        <taxon>Corallococcus</taxon>
    </lineage>
</organism>
<comment type="caution">
    <text evidence="3">The sequence shown here is derived from an EMBL/GenBank/DDBJ whole genome shotgun (WGS) entry which is preliminary data.</text>
</comment>
<feature type="region of interest" description="Disordered" evidence="1">
    <location>
        <begin position="29"/>
        <end position="50"/>
    </location>
</feature>
<feature type="compositionally biased region" description="Polar residues" evidence="1">
    <location>
        <begin position="38"/>
        <end position="50"/>
    </location>
</feature>
<feature type="chain" id="PRO_5017348567" evidence="2">
    <location>
        <begin position="27"/>
        <end position="229"/>
    </location>
</feature>